<proteinExistence type="predicted"/>
<evidence type="ECO:0000313" key="2">
    <source>
        <dbReference type="EMBL" id="RDJ97919.1"/>
    </source>
</evidence>
<dbReference type="OrthoDB" id="9132614at2"/>
<organism evidence="2 3">
    <name type="scientific">Paraburkholderia lacunae</name>
    <dbReference type="NCBI Taxonomy" id="2211104"/>
    <lineage>
        <taxon>Bacteria</taxon>
        <taxon>Pseudomonadati</taxon>
        <taxon>Pseudomonadota</taxon>
        <taxon>Betaproteobacteria</taxon>
        <taxon>Burkholderiales</taxon>
        <taxon>Burkholderiaceae</taxon>
        <taxon>Paraburkholderia</taxon>
    </lineage>
</organism>
<dbReference type="EMBL" id="QHKS01000043">
    <property type="protein sequence ID" value="RDJ97919.1"/>
    <property type="molecule type" value="Genomic_DNA"/>
</dbReference>
<sequence length="91" mass="9982">MTHTPPGPEQAPNPTYFHKRNVETPYRSLRGQQAARLAHGGAGTGSGKKRMPGCNGRDTGCNITRRESGQTSSWSLLTREFAEPSIRKESK</sequence>
<evidence type="ECO:0000256" key="1">
    <source>
        <dbReference type="SAM" id="MobiDB-lite"/>
    </source>
</evidence>
<accession>A0A370MX47</accession>
<reference evidence="3" key="1">
    <citation type="submission" date="2018-05" db="EMBL/GenBank/DDBJ databases">
        <authorList>
            <person name="Feng T."/>
        </authorList>
    </citation>
    <scope>NUCLEOTIDE SEQUENCE [LARGE SCALE GENOMIC DNA]</scope>
    <source>
        <strain evidence="3">S27</strain>
    </source>
</reference>
<gene>
    <name evidence="2" type="ORF">DLM46_35725</name>
</gene>
<evidence type="ECO:0000313" key="3">
    <source>
        <dbReference type="Proteomes" id="UP000254875"/>
    </source>
</evidence>
<comment type="caution">
    <text evidence="2">The sequence shown here is derived from an EMBL/GenBank/DDBJ whole genome shotgun (WGS) entry which is preliminary data.</text>
</comment>
<name>A0A370MX47_9BURK</name>
<keyword evidence="3" id="KW-1185">Reference proteome</keyword>
<protein>
    <submittedName>
        <fullName evidence="2">Uncharacterized protein</fullName>
    </submittedName>
</protein>
<dbReference type="AlphaFoldDB" id="A0A370MX47"/>
<dbReference type="Proteomes" id="UP000254875">
    <property type="component" value="Unassembled WGS sequence"/>
</dbReference>
<feature type="region of interest" description="Disordered" evidence="1">
    <location>
        <begin position="32"/>
        <end position="77"/>
    </location>
</feature>